<name>A0A444YBF2_ARAHY</name>
<keyword evidence="1" id="KW-0472">Membrane</keyword>
<dbReference type="AlphaFoldDB" id="A0A444YBF2"/>
<accession>A0A444YBF2</accession>
<dbReference type="InterPro" id="IPR038765">
    <property type="entry name" value="Papain-like_cys_pep_sf"/>
</dbReference>
<evidence type="ECO:0000313" key="3">
    <source>
        <dbReference type="Proteomes" id="UP000289738"/>
    </source>
</evidence>
<proteinExistence type="predicted"/>
<dbReference type="EMBL" id="SDMP01000017">
    <property type="protein sequence ID" value="RYQ99280.1"/>
    <property type="molecule type" value="Genomic_DNA"/>
</dbReference>
<keyword evidence="1" id="KW-0812">Transmembrane</keyword>
<keyword evidence="3" id="KW-1185">Reference proteome</keyword>
<dbReference type="Gene3D" id="3.40.395.10">
    <property type="entry name" value="Adenoviral Proteinase, Chain A"/>
    <property type="match status" value="1"/>
</dbReference>
<comment type="caution">
    <text evidence="2">The sequence shown here is derived from an EMBL/GenBank/DDBJ whole genome shotgun (WGS) entry which is preliminary data.</text>
</comment>
<dbReference type="Proteomes" id="UP000289738">
    <property type="component" value="Chromosome B07"/>
</dbReference>
<sequence length="179" mass="21372">MTMKVIVSAICLLLNKKRIKRFEEQIYCLLPDIVVSVIPILLNLALGNHKGKFEQPKTDKPFDIQDYKMFIPYLDKKKLASHPFIFAPICYADYWWIWMVDVKNKRFHGYVISRMRISAKGQPLTKKDDEIEAPYVHIARQHTSYDCAIYVIKWLEIVEPQNIKKDKYEWENWTQVDYL</sequence>
<feature type="transmembrane region" description="Helical" evidence="1">
    <location>
        <begin position="79"/>
        <end position="98"/>
    </location>
</feature>
<evidence type="ECO:0008006" key="4">
    <source>
        <dbReference type="Google" id="ProtNLM"/>
    </source>
</evidence>
<evidence type="ECO:0000256" key="1">
    <source>
        <dbReference type="SAM" id="Phobius"/>
    </source>
</evidence>
<evidence type="ECO:0000313" key="2">
    <source>
        <dbReference type="EMBL" id="RYQ99280.1"/>
    </source>
</evidence>
<gene>
    <name evidence="2" type="ORF">Ahy_B07g087185</name>
</gene>
<organism evidence="2 3">
    <name type="scientific">Arachis hypogaea</name>
    <name type="common">Peanut</name>
    <dbReference type="NCBI Taxonomy" id="3818"/>
    <lineage>
        <taxon>Eukaryota</taxon>
        <taxon>Viridiplantae</taxon>
        <taxon>Streptophyta</taxon>
        <taxon>Embryophyta</taxon>
        <taxon>Tracheophyta</taxon>
        <taxon>Spermatophyta</taxon>
        <taxon>Magnoliopsida</taxon>
        <taxon>eudicotyledons</taxon>
        <taxon>Gunneridae</taxon>
        <taxon>Pentapetalae</taxon>
        <taxon>rosids</taxon>
        <taxon>fabids</taxon>
        <taxon>Fabales</taxon>
        <taxon>Fabaceae</taxon>
        <taxon>Papilionoideae</taxon>
        <taxon>50 kb inversion clade</taxon>
        <taxon>dalbergioids sensu lato</taxon>
        <taxon>Dalbergieae</taxon>
        <taxon>Pterocarpus clade</taxon>
        <taxon>Arachis</taxon>
    </lineage>
</organism>
<protein>
    <recommendedName>
        <fullName evidence="4">Ubiquitin-like protease family profile domain-containing protein</fullName>
    </recommendedName>
</protein>
<dbReference type="SUPFAM" id="SSF54001">
    <property type="entry name" value="Cysteine proteinases"/>
    <property type="match status" value="1"/>
</dbReference>
<feature type="transmembrane region" description="Helical" evidence="1">
    <location>
        <begin position="26"/>
        <end position="46"/>
    </location>
</feature>
<keyword evidence="1" id="KW-1133">Transmembrane helix</keyword>
<reference evidence="2 3" key="1">
    <citation type="submission" date="2019-01" db="EMBL/GenBank/DDBJ databases">
        <title>Sequencing of cultivated peanut Arachis hypogaea provides insights into genome evolution and oil improvement.</title>
        <authorList>
            <person name="Chen X."/>
        </authorList>
    </citation>
    <scope>NUCLEOTIDE SEQUENCE [LARGE SCALE GENOMIC DNA]</scope>
    <source>
        <strain evidence="3">cv. Fuhuasheng</strain>
        <tissue evidence="2">Leaves</tissue>
    </source>
</reference>